<proteinExistence type="inferred from homology"/>
<keyword evidence="5" id="KW-0479">Metal-binding</keyword>
<dbReference type="GO" id="GO:0001708">
    <property type="term" value="P:cell fate specification"/>
    <property type="evidence" value="ECO:0007669"/>
    <property type="project" value="UniProtKB-ARBA"/>
</dbReference>
<dbReference type="PROSITE" id="PS00028">
    <property type="entry name" value="ZINC_FINGER_C2H2_1"/>
    <property type="match status" value="9"/>
</dbReference>
<dbReference type="GO" id="GO:0000978">
    <property type="term" value="F:RNA polymerase II cis-regulatory region sequence-specific DNA binding"/>
    <property type="evidence" value="ECO:0007669"/>
    <property type="project" value="TreeGrafter"/>
</dbReference>
<protein>
    <recommendedName>
        <fullName evidence="17">Sal-like protein 1</fullName>
    </recommendedName>
</protein>
<evidence type="ECO:0000256" key="17">
    <source>
        <dbReference type="ARBA" id="ARBA00069282"/>
    </source>
</evidence>
<comment type="similarity">
    <text evidence="14">Belongs to the sal C2H2-type zinc-finger protein family.</text>
</comment>
<reference evidence="22" key="1">
    <citation type="submission" date="2025-08" db="UniProtKB">
        <authorList>
            <consortium name="RefSeq"/>
        </authorList>
    </citation>
    <scope>IDENTIFICATION</scope>
    <source>
        <tissue evidence="22">White muscle</tissue>
    </source>
</reference>
<evidence type="ECO:0000256" key="19">
    <source>
        <dbReference type="SAM" id="MobiDB-lite"/>
    </source>
</evidence>
<dbReference type="RefSeq" id="XP_038872847.1">
    <property type="nucleotide sequence ID" value="XM_039016919.1"/>
</dbReference>
<feature type="domain" description="C2H2-type" evidence="20">
    <location>
        <begin position="1143"/>
        <end position="1165"/>
    </location>
</feature>
<comment type="subcellular location">
    <subcellularLocation>
        <location evidence="1">Nucleus</location>
    </subcellularLocation>
</comment>
<comment type="subunit">
    <text evidence="16">May associate with NuRD histone deacetylase complex (HDAC). Interacts with components of HDAC complex including HDAC1, HDAC2, RBBP4, RBPP7, MTA1 and MTA2. Interacts with CCNQ. Interacts with NSD2 (via PHD-type zinc fingers 1, 2 and 3).</text>
</comment>
<comment type="function">
    <text evidence="15">Transcriptional repressor involved in organogenesis. Plays an essential role in ureteric bud invasion during kidney development.</text>
</comment>
<evidence type="ECO:0000313" key="22">
    <source>
        <dbReference type="RefSeq" id="XP_038872847.1"/>
    </source>
</evidence>
<sequence>MSRRKQAKPQHAQSDHNLALSERIGDTHDSLATPPILVSCTHVCSRCCAEFVELSDLELHVRDCSPNQLVLIVNGNEDPVSSAEMFHLALSPRKAVEPGETVNNSEMEECGDLLEEKSEVKEESMNVSRTKNSHCRLDSPSSISRSRKSSTDSMTDIVSCTSVLPISLPQPGSDLLEHQGTFSWFNSNVIFENLESTKVAVAQFPQQSRSDTGSSGSSKMAVSSLMEQLLALQLHQIQQLQLIDQIRHQVLLFASQRSEVSETLTQTPISCPQVSLASTQASQLTTLSSQLSQQLAAAAGLAQSLASQSASIGHFKRLTAKVQLPQSPFGRSIVHSSTEPLQSIRKHIASAVSKPHSRKKYTLASGLHPQLNFSAQTIKNSPALGTGSSLNRSNTPRLPQPPPSNQTLSSARPSIGTIVQDLNALKALAEQRKGKPPNVTYFEPKSSSKEAFFKHKCRFCSKVFGSDSALQIHLRSHTGERPYKCNICGNRFSTRGNLKVHFQRHKERFPHIQMNPYPVPEHLDNIPTSTGIPYGMSMPPEKTVTCWQDSKPSLATLTTSVGLLLQTGSPNLPFLIKKEEQPVSITAYSSPVVRDSSSAVKSTKSVDLIEAGKVPTFPTMNLKTDNLIPPLTFSSKMSSTTERSADYVSANVTSNSTNPIKLEQFKTKHPFRGGVLDPMQTSETLKLQQLVENIDKKVTDPNECVICNRILSCQSALKMHYITHTGERPFRCKVCGRAFSTKGNLKTHHAVHRTTPPLRVHHSCPICQRKFTNAVVLQQHIRMHMGCQIPNTPLSEQNYPMSMESDGGSIDERKLEELENPSDDIDFNDSGIAGMSRFNNSSSGSISSSPSDSTEAGSSDAERTTNYHRPVEEKQVNWLKSKGMAKEDQKVYDSSSLGGDQSGRSLAVSENTVDKQSLSQSKSVPVCSSHTSFEEMYQKALSQAHITGTGPLVSLDHLKSLNPLKDPTNMVYTFREQLGIFKNTECDICGKTFACQSALDIHYRSHTRERPFICTVCNRGFSTKGNLKQHMLTHQMRDLPCQLFEPTTPSLASCRNNSVHPLSSQMIKTEVNSFLGSARYGVPRDLLGSLSLRTSSASSSPALATPPARRTPKQHYCHTCGKTFSSSSALQIHERTHTGEKPFACTVCGRAFTTKGNMKVHMGTHMWCSTPTRRGRRLSVDGPLTFMGTHPVKLPEPPQRPDIRSSNGDSFFIWNHCTDSFSKNLAMRTNDISVGGGPYLSGPMGHGASSPIGGVNVGRDKFHHTEHNAALALPGKDDTKRATHFCFTRLIDERKEMITN</sequence>
<dbReference type="GO" id="GO:0035295">
    <property type="term" value="P:tube development"/>
    <property type="evidence" value="ECO:0007669"/>
    <property type="project" value="UniProtKB-ARBA"/>
</dbReference>
<organism evidence="21 22">
    <name type="scientific">Salvelinus namaycush</name>
    <name type="common">Lake trout</name>
    <name type="synonym">Salmo namaycush</name>
    <dbReference type="NCBI Taxonomy" id="8040"/>
    <lineage>
        <taxon>Eukaryota</taxon>
        <taxon>Metazoa</taxon>
        <taxon>Chordata</taxon>
        <taxon>Craniata</taxon>
        <taxon>Vertebrata</taxon>
        <taxon>Euteleostomi</taxon>
        <taxon>Actinopterygii</taxon>
        <taxon>Neopterygii</taxon>
        <taxon>Teleostei</taxon>
        <taxon>Protacanthopterygii</taxon>
        <taxon>Salmoniformes</taxon>
        <taxon>Salmonidae</taxon>
        <taxon>Salmoninae</taxon>
        <taxon>Salvelinus</taxon>
    </lineage>
</organism>
<dbReference type="Pfam" id="PF00096">
    <property type="entry name" value="zf-C2H2"/>
    <property type="match status" value="6"/>
</dbReference>
<feature type="domain" description="C2H2-type" evidence="20">
    <location>
        <begin position="455"/>
        <end position="482"/>
    </location>
</feature>
<dbReference type="FunFam" id="3.30.160.60:FF:000708">
    <property type="entry name" value="Sal-like protein 1"/>
    <property type="match status" value="1"/>
</dbReference>
<evidence type="ECO:0000313" key="21">
    <source>
        <dbReference type="Proteomes" id="UP000808372"/>
    </source>
</evidence>
<dbReference type="CTD" id="100149526"/>
<evidence type="ECO:0000256" key="9">
    <source>
        <dbReference type="ARBA" id="ARBA00022843"/>
    </source>
</evidence>
<dbReference type="GO" id="GO:0003337">
    <property type="term" value="P:mesenchymal to epithelial transition involved in metanephros morphogenesis"/>
    <property type="evidence" value="ECO:0007669"/>
    <property type="project" value="UniProtKB-ARBA"/>
</dbReference>
<evidence type="ECO:0000256" key="5">
    <source>
        <dbReference type="ARBA" id="ARBA00022723"/>
    </source>
</evidence>
<dbReference type="GO" id="GO:0000792">
    <property type="term" value="C:heterochromatin"/>
    <property type="evidence" value="ECO:0007669"/>
    <property type="project" value="UniProtKB-ARBA"/>
</dbReference>
<dbReference type="SUPFAM" id="SSF57667">
    <property type="entry name" value="beta-beta-alpha zinc fingers"/>
    <property type="match status" value="4"/>
</dbReference>
<dbReference type="GO" id="GO:0005654">
    <property type="term" value="C:nucleoplasm"/>
    <property type="evidence" value="ECO:0007669"/>
    <property type="project" value="UniProtKB-ARBA"/>
</dbReference>
<dbReference type="FunFam" id="3.30.160.60:FF:000260">
    <property type="entry name" value="Spalt-like transcription factor 1"/>
    <property type="match status" value="1"/>
</dbReference>
<feature type="region of interest" description="Disordered" evidence="19">
    <location>
        <begin position="382"/>
        <end position="412"/>
    </location>
</feature>
<dbReference type="GO" id="GO:0008270">
    <property type="term" value="F:zinc ion binding"/>
    <property type="evidence" value="ECO:0007669"/>
    <property type="project" value="UniProtKB-KW"/>
</dbReference>
<evidence type="ECO:0000256" key="4">
    <source>
        <dbReference type="ARBA" id="ARBA00022553"/>
    </source>
</evidence>
<dbReference type="FunFam" id="3.30.160.60:FF:000215">
    <property type="entry name" value="Spalt-like transcription factor 3"/>
    <property type="match status" value="1"/>
</dbReference>
<dbReference type="GO" id="GO:0000122">
    <property type="term" value="P:negative regulation of transcription by RNA polymerase II"/>
    <property type="evidence" value="ECO:0007669"/>
    <property type="project" value="UniProtKB-ARBA"/>
</dbReference>
<dbReference type="SMART" id="SM00355">
    <property type="entry name" value="ZnF_C2H2"/>
    <property type="match status" value="10"/>
</dbReference>
<dbReference type="PANTHER" id="PTHR23233:SF51">
    <property type="entry name" value="SAL-LIKE PROTEIN 1"/>
    <property type="match status" value="1"/>
</dbReference>
<feature type="domain" description="C2H2-type" evidence="20">
    <location>
        <begin position="730"/>
        <end position="757"/>
    </location>
</feature>
<keyword evidence="3" id="KW-1017">Isopeptide bond</keyword>
<dbReference type="GO" id="GO:0048646">
    <property type="term" value="P:anatomical structure formation involved in morphogenesis"/>
    <property type="evidence" value="ECO:0007669"/>
    <property type="project" value="UniProtKB-ARBA"/>
</dbReference>
<dbReference type="GO" id="GO:0045944">
    <property type="term" value="P:positive regulation of transcription by RNA polymerase II"/>
    <property type="evidence" value="ECO:0007669"/>
    <property type="project" value="UniProtKB-ARBA"/>
</dbReference>
<dbReference type="InterPro" id="IPR013087">
    <property type="entry name" value="Znf_C2H2_type"/>
</dbReference>
<evidence type="ECO:0000256" key="8">
    <source>
        <dbReference type="ARBA" id="ARBA00022833"/>
    </source>
</evidence>
<feature type="domain" description="C2H2-type" evidence="20">
    <location>
        <begin position="1115"/>
        <end position="1142"/>
    </location>
</feature>
<keyword evidence="10" id="KW-0805">Transcription regulation</keyword>
<feature type="domain" description="C2H2-type" evidence="20">
    <location>
        <begin position="702"/>
        <end position="729"/>
    </location>
</feature>
<dbReference type="FunFam" id="3.30.160.60:FF:000341">
    <property type="entry name" value="Spalt-like transcription factor 1"/>
    <property type="match status" value="1"/>
</dbReference>
<dbReference type="GO" id="GO:0009791">
    <property type="term" value="P:post-embryonic development"/>
    <property type="evidence" value="ECO:0007669"/>
    <property type="project" value="UniProtKB-ARBA"/>
</dbReference>
<dbReference type="Pfam" id="PF12874">
    <property type="entry name" value="zf-met"/>
    <property type="match status" value="1"/>
</dbReference>
<dbReference type="CDD" id="cd20908">
    <property type="entry name" value="SUF4-like"/>
    <property type="match status" value="1"/>
</dbReference>
<feature type="domain" description="C2H2-type" evidence="20">
    <location>
        <begin position="483"/>
        <end position="510"/>
    </location>
</feature>
<feature type="region of interest" description="Disordered" evidence="19">
    <location>
        <begin position="821"/>
        <end position="921"/>
    </location>
</feature>
<dbReference type="PANTHER" id="PTHR23233">
    <property type="entry name" value="SAL-LIKE PROTEIN"/>
    <property type="match status" value="1"/>
</dbReference>
<dbReference type="GO" id="GO:0048699">
    <property type="term" value="P:generation of neurons"/>
    <property type="evidence" value="ECO:0007669"/>
    <property type="project" value="UniProtKB-ARBA"/>
</dbReference>
<dbReference type="GO" id="GO:0061061">
    <property type="term" value="P:muscle structure development"/>
    <property type="evidence" value="ECO:0007669"/>
    <property type="project" value="UniProtKB-ARBA"/>
</dbReference>
<accession>A0A8U1FA57</accession>
<feature type="domain" description="C2H2-type" evidence="20">
    <location>
        <begin position="984"/>
        <end position="1011"/>
    </location>
</feature>
<dbReference type="GeneID" id="120065874"/>
<keyword evidence="4" id="KW-0597">Phosphoprotein</keyword>
<feature type="compositionally biased region" description="Basic and acidic residues" evidence="19">
    <location>
        <begin position="860"/>
        <end position="875"/>
    </location>
</feature>
<evidence type="ECO:0000256" key="6">
    <source>
        <dbReference type="ARBA" id="ARBA00022737"/>
    </source>
</evidence>
<dbReference type="GO" id="GO:0009966">
    <property type="term" value="P:regulation of signal transduction"/>
    <property type="evidence" value="ECO:0007669"/>
    <property type="project" value="UniProtKB-ARBA"/>
</dbReference>
<dbReference type="Gene3D" id="3.30.160.60">
    <property type="entry name" value="Classic Zinc Finger"/>
    <property type="match status" value="8"/>
</dbReference>
<evidence type="ECO:0000256" key="14">
    <source>
        <dbReference type="ARBA" id="ARBA00038474"/>
    </source>
</evidence>
<dbReference type="GO" id="GO:0021772">
    <property type="term" value="P:olfactory bulb development"/>
    <property type="evidence" value="ECO:0007669"/>
    <property type="project" value="UniProtKB-ARBA"/>
</dbReference>
<evidence type="ECO:0000256" key="12">
    <source>
        <dbReference type="ARBA" id="ARBA00023163"/>
    </source>
</evidence>
<keyword evidence="21" id="KW-1185">Reference proteome</keyword>
<keyword evidence="13" id="KW-0539">Nucleus</keyword>
<keyword evidence="7 18" id="KW-0863">Zinc-finger</keyword>
<dbReference type="FunFam" id="3.30.160.60:FF:000689">
    <property type="entry name" value="Spalt like transcription factor 1"/>
    <property type="match status" value="1"/>
</dbReference>
<name>A0A8U1FA57_SALNM</name>
<keyword evidence="8" id="KW-0862">Zinc</keyword>
<dbReference type="GO" id="GO:0007507">
    <property type="term" value="P:heart development"/>
    <property type="evidence" value="ECO:0007669"/>
    <property type="project" value="UniProtKB-ARBA"/>
</dbReference>
<dbReference type="Pfam" id="PF13912">
    <property type="entry name" value="zf-C2H2_6"/>
    <property type="match status" value="1"/>
</dbReference>
<evidence type="ECO:0000256" key="1">
    <source>
        <dbReference type="ARBA" id="ARBA00004123"/>
    </source>
</evidence>
<dbReference type="InterPro" id="IPR036236">
    <property type="entry name" value="Znf_C2H2_sf"/>
</dbReference>
<evidence type="ECO:0000256" key="7">
    <source>
        <dbReference type="ARBA" id="ARBA00022771"/>
    </source>
</evidence>
<evidence type="ECO:0000256" key="10">
    <source>
        <dbReference type="ARBA" id="ARBA00023015"/>
    </source>
</evidence>
<feature type="region of interest" description="Disordered" evidence="19">
    <location>
        <begin position="124"/>
        <end position="151"/>
    </location>
</feature>
<evidence type="ECO:0000256" key="11">
    <source>
        <dbReference type="ARBA" id="ARBA00023125"/>
    </source>
</evidence>
<dbReference type="FunFam" id="3.30.160.60:FF:000079">
    <property type="entry name" value="Spalt-like transcription factor 3"/>
    <property type="match status" value="1"/>
</dbReference>
<keyword evidence="9" id="KW-0832">Ubl conjugation</keyword>
<evidence type="ECO:0000256" key="18">
    <source>
        <dbReference type="PROSITE-ProRule" id="PRU00042"/>
    </source>
</evidence>
<feature type="domain" description="C2H2-type" evidence="20">
    <location>
        <begin position="1012"/>
        <end position="1039"/>
    </location>
</feature>
<dbReference type="InterPro" id="IPR051565">
    <property type="entry name" value="Sal_C2H2-zinc-finger"/>
</dbReference>
<feature type="domain" description="C2H2-type" evidence="20">
    <location>
        <begin position="762"/>
        <end position="789"/>
    </location>
</feature>
<dbReference type="FunFam" id="3.30.160.60:FF:002381">
    <property type="entry name" value="Putative spalt protein"/>
    <property type="match status" value="1"/>
</dbReference>
<evidence type="ECO:0000256" key="3">
    <source>
        <dbReference type="ARBA" id="ARBA00022499"/>
    </source>
</evidence>
<dbReference type="GO" id="GO:0000981">
    <property type="term" value="F:DNA-binding transcription factor activity, RNA polymerase II-specific"/>
    <property type="evidence" value="ECO:0007669"/>
    <property type="project" value="TreeGrafter"/>
</dbReference>
<dbReference type="Proteomes" id="UP000808372">
    <property type="component" value="Chromosome 21"/>
</dbReference>
<feature type="compositionally biased region" description="Polar residues" evidence="19">
    <location>
        <begin position="386"/>
        <end position="397"/>
    </location>
</feature>
<keyword evidence="2" id="KW-0678">Repressor</keyword>
<evidence type="ECO:0000256" key="2">
    <source>
        <dbReference type="ARBA" id="ARBA00022491"/>
    </source>
</evidence>
<dbReference type="FunFam" id="3.30.160.60:FF:000025">
    <property type="entry name" value="Spalt-like transcription factor 1"/>
    <property type="match status" value="1"/>
</dbReference>
<gene>
    <name evidence="22" type="primary">sall1b</name>
</gene>
<evidence type="ECO:0000256" key="15">
    <source>
        <dbReference type="ARBA" id="ARBA00053244"/>
    </source>
</evidence>
<dbReference type="KEGG" id="snh:120065874"/>
<evidence type="ECO:0000256" key="13">
    <source>
        <dbReference type="ARBA" id="ARBA00023242"/>
    </source>
</evidence>
<dbReference type="PROSITE" id="PS50157">
    <property type="entry name" value="ZINC_FINGER_C2H2_2"/>
    <property type="match status" value="9"/>
</dbReference>
<feature type="compositionally biased region" description="Polar residues" evidence="19">
    <location>
        <begin position="892"/>
        <end position="921"/>
    </location>
</feature>
<evidence type="ECO:0000256" key="16">
    <source>
        <dbReference type="ARBA" id="ARBA00062861"/>
    </source>
</evidence>
<keyword evidence="11" id="KW-0238">DNA-binding</keyword>
<evidence type="ECO:0000259" key="20">
    <source>
        <dbReference type="PROSITE" id="PS50157"/>
    </source>
</evidence>
<feature type="compositionally biased region" description="Low complexity" evidence="19">
    <location>
        <begin position="841"/>
        <end position="853"/>
    </location>
</feature>
<keyword evidence="12" id="KW-0804">Transcription</keyword>
<keyword evidence="6" id="KW-0677">Repeat</keyword>